<sequence>MPALTFSVAGEKAKFLIATAFPATGAAGAPVPEGLMGMLMLGIGEASEAEPAAFPDPVAPGMPAVWC</sequence>
<protein>
    <submittedName>
        <fullName evidence="1">Uncharacterized protein</fullName>
    </submittedName>
</protein>
<keyword evidence="2" id="KW-1185">Reference proteome</keyword>
<evidence type="ECO:0000313" key="2">
    <source>
        <dbReference type="Proteomes" id="UP000654471"/>
    </source>
</evidence>
<accession>A0ABQ2UW06</accession>
<dbReference type="EMBL" id="BMRP01000004">
    <property type="protein sequence ID" value="GGU52948.1"/>
    <property type="molecule type" value="Genomic_DNA"/>
</dbReference>
<proteinExistence type="predicted"/>
<gene>
    <name evidence="1" type="ORF">GCM10010211_16920</name>
</gene>
<reference evidence="2" key="1">
    <citation type="journal article" date="2019" name="Int. J. Syst. Evol. Microbiol.">
        <title>The Global Catalogue of Microorganisms (GCM) 10K type strain sequencing project: providing services to taxonomists for standard genome sequencing and annotation.</title>
        <authorList>
            <consortium name="The Broad Institute Genomics Platform"/>
            <consortium name="The Broad Institute Genome Sequencing Center for Infectious Disease"/>
            <person name="Wu L."/>
            <person name="Ma J."/>
        </authorList>
    </citation>
    <scope>NUCLEOTIDE SEQUENCE [LARGE SCALE GENOMIC DNA]</scope>
    <source>
        <strain evidence="2">JCM 3399</strain>
    </source>
</reference>
<comment type="caution">
    <text evidence="1">The sequence shown here is derived from an EMBL/GenBank/DDBJ whole genome shotgun (WGS) entry which is preliminary data.</text>
</comment>
<organism evidence="1 2">
    <name type="scientific">Streptomyces albospinus</name>
    <dbReference type="NCBI Taxonomy" id="285515"/>
    <lineage>
        <taxon>Bacteria</taxon>
        <taxon>Bacillati</taxon>
        <taxon>Actinomycetota</taxon>
        <taxon>Actinomycetes</taxon>
        <taxon>Kitasatosporales</taxon>
        <taxon>Streptomycetaceae</taxon>
        <taxon>Streptomyces</taxon>
    </lineage>
</organism>
<dbReference type="Proteomes" id="UP000654471">
    <property type="component" value="Unassembled WGS sequence"/>
</dbReference>
<name>A0ABQ2UW06_9ACTN</name>
<evidence type="ECO:0000313" key="1">
    <source>
        <dbReference type="EMBL" id="GGU52948.1"/>
    </source>
</evidence>